<evidence type="ECO:0000256" key="2">
    <source>
        <dbReference type="PIRSR" id="PIRSR603542-1"/>
    </source>
</evidence>
<dbReference type="GO" id="GO:0008897">
    <property type="term" value="F:holo-[acyl-carrier-protein] synthase activity"/>
    <property type="evidence" value="ECO:0007669"/>
    <property type="project" value="InterPro"/>
</dbReference>
<dbReference type="Pfam" id="PF01648">
    <property type="entry name" value="ACPS"/>
    <property type="match status" value="1"/>
</dbReference>
<dbReference type="GO" id="GO:0009239">
    <property type="term" value="P:enterobactin biosynthetic process"/>
    <property type="evidence" value="ECO:0007669"/>
    <property type="project" value="InterPro"/>
</dbReference>
<accession>A0A4Z0KGK5</accession>
<feature type="binding site" evidence="3">
    <location>
        <position position="141"/>
    </location>
    <ligand>
        <name>Mg(2+)</name>
        <dbReference type="ChEBI" id="CHEBI:18420"/>
    </ligand>
</feature>
<dbReference type="Proteomes" id="UP000297736">
    <property type="component" value="Unassembled WGS sequence"/>
</dbReference>
<feature type="binding site" evidence="2">
    <location>
        <position position="141"/>
    </location>
    <ligand>
        <name>CoA</name>
        <dbReference type="ChEBI" id="CHEBI:57287"/>
    </ligand>
</feature>
<name>A0A4Z0KGK5_BREAU</name>
<organism evidence="7 8">
    <name type="scientific">Brevibacterium aurantiacum</name>
    <dbReference type="NCBI Taxonomy" id="273384"/>
    <lineage>
        <taxon>Bacteria</taxon>
        <taxon>Bacillati</taxon>
        <taxon>Actinomycetota</taxon>
        <taxon>Actinomycetes</taxon>
        <taxon>Micrococcales</taxon>
        <taxon>Brevibacteriaceae</taxon>
        <taxon>Brevibacterium</taxon>
    </lineage>
</organism>
<feature type="binding site" evidence="2">
    <location>
        <position position="44"/>
    </location>
    <ligand>
        <name>CoA</name>
        <dbReference type="ChEBI" id="CHEBI:57287"/>
    </ligand>
</feature>
<evidence type="ECO:0000256" key="4">
    <source>
        <dbReference type="SAM" id="MobiDB-lite"/>
    </source>
</evidence>
<dbReference type="InterPro" id="IPR008278">
    <property type="entry name" value="4-PPantetheinyl_Trfase_dom"/>
</dbReference>
<dbReference type="InterPro" id="IPR003542">
    <property type="entry name" value="Enbac_synth_compD-like"/>
</dbReference>
<feature type="binding site" evidence="2">
    <location>
        <position position="52"/>
    </location>
    <ligand>
        <name>CoA</name>
        <dbReference type="ChEBI" id="CHEBI:57287"/>
    </ligand>
</feature>
<dbReference type="SUPFAM" id="SSF56214">
    <property type="entry name" value="4'-phosphopantetheinyl transferase"/>
    <property type="match status" value="1"/>
</dbReference>
<comment type="caution">
    <text evidence="7">The sequence shown here is derived from an EMBL/GenBank/DDBJ whole genome shotgun (WGS) entry which is preliminary data.</text>
</comment>
<feature type="binding site" evidence="2">
    <location>
        <position position="196"/>
    </location>
    <ligand>
        <name>CoA</name>
        <dbReference type="ChEBI" id="CHEBI:57287"/>
    </ligand>
</feature>
<dbReference type="RefSeq" id="WP_135448590.1">
    <property type="nucleotide sequence ID" value="NZ_RHFF01000038.1"/>
</dbReference>
<dbReference type="PANTHER" id="PTHR38096">
    <property type="entry name" value="ENTEROBACTIN SYNTHASE COMPONENT D"/>
    <property type="match status" value="1"/>
</dbReference>
<protein>
    <submittedName>
        <fullName evidence="7">4'-phosphopantetheinyl transferase superfamily protein</fullName>
    </submittedName>
</protein>
<keyword evidence="1 7" id="KW-0808">Transferase</keyword>
<dbReference type="PRINTS" id="PR01399">
    <property type="entry name" value="ENTSNTHTASED"/>
</dbReference>
<evidence type="ECO:0000256" key="3">
    <source>
        <dbReference type="PIRSR" id="PIRSR603542-2"/>
    </source>
</evidence>
<feature type="binding site" evidence="2">
    <location>
        <begin position="88"/>
        <end position="89"/>
    </location>
    <ligand>
        <name>CoA</name>
        <dbReference type="ChEBI" id="CHEBI:57287"/>
    </ligand>
</feature>
<evidence type="ECO:0000259" key="6">
    <source>
        <dbReference type="Pfam" id="PF17837"/>
    </source>
</evidence>
<feature type="binding site" evidence="2">
    <location>
        <position position="192"/>
    </location>
    <ligand>
        <name>CoA</name>
        <dbReference type="ChEBI" id="CHEBI:57287"/>
    </ligand>
</feature>
<dbReference type="InterPro" id="IPR037143">
    <property type="entry name" value="4-PPantetheinyl_Trfase_dom_sf"/>
</dbReference>
<dbReference type="AlphaFoldDB" id="A0A4Z0KGK5"/>
<dbReference type="GO" id="GO:0005886">
    <property type="term" value="C:plasma membrane"/>
    <property type="evidence" value="ECO:0007669"/>
    <property type="project" value="TreeGrafter"/>
</dbReference>
<sequence>MSRGGILATLLPAGVEVCETTGDVPESVLFRAEAAAVTKAVPKRRAEYAAVRHCARTALGRLGVPPVPILSGPDRAPRWPPGIIGALTHCEGYRAAAVARPGGSAHRAPARPEAPDGTGQSDRSNGRGGTVGRGPVSLGIDAEVRAPLPKGIADLVTAGEELRMLARLGAAAPASGTDSCPVWDRVLFSAKESIFKTWHPLMRAWLDFTECELTLEVDEAGTAGTFAGRLLVPGPVVDGERVEVVAGRWAVTRTHILTAAWV</sequence>
<feature type="binding site" evidence="3">
    <location>
        <position position="142"/>
    </location>
    <ligand>
        <name>Mg(2+)</name>
        <dbReference type="ChEBI" id="CHEBI:18420"/>
    </ligand>
</feature>
<evidence type="ECO:0000256" key="1">
    <source>
        <dbReference type="ARBA" id="ARBA00022679"/>
    </source>
</evidence>
<evidence type="ECO:0000259" key="5">
    <source>
        <dbReference type="Pfam" id="PF01648"/>
    </source>
</evidence>
<dbReference type="InterPro" id="IPR041354">
    <property type="entry name" value="4PPT_N"/>
</dbReference>
<dbReference type="PANTHER" id="PTHR38096:SF1">
    <property type="entry name" value="ENTEROBACTIN SYNTHASE COMPONENT D"/>
    <property type="match status" value="1"/>
</dbReference>
<keyword evidence="3" id="KW-0460">Magnesium</keyword>
<dbReference type="GO" id="GO:0000287">
    <property type="term" value="F:magnesium ion binding"/>
    <property type="evidence" value="ECO:0007669"/>
    <property type="project" value="InterPro"/>
</dbReference>
<keyword evidence="3" id="KW-0479">Metal-binding</keyword>
<dbReference type="EMBL" id="RHFF01000038">
    <property type="protein sequence ID" value="TGD36386.1"/>
    <property type="molecule type" value="Genomic_DNA"/>
</dbReference>
<evidence type="ECO:0000313" key="7">
    <source>
        <dbReference type="EMBL" id="TGD36386.1"/>
    </source>
</evidence>
<feature type="domain" description="4'-phosphopantetheinyl transferase N-terminal" evidence="6">
    <location>
        <begin position="33"/>
        <end position="99"/>
    </location>
</feature>
<gene>
    <name evidence="7" type="ORF">EB834_19935</name>
</gene>
<evidence type="ECO:0000313" key="8">
    <source>
        <dbReference type="Proteomes" id="UP000297736"/>
    </source>
</evidence>
<dbReference type="GO" id="GO:0009366">
    <property type="term" value="C:enterobactin synthetase complex"/>
    <property type="evidence" value="ECO:0007669"/>
    <property type="project" value="InterPro"/>
</dbReference>
<proteinExistence type="predicted"/>
<dbReference type="Pfam" id="PF17837">
    <property type="entry name" value="4PPT_N"/>
    <property type="match status" value="1"/>
</dbReference>
<feature type="binding site" evidence="3">
    <location>
        <position position="143"/>
    </location>
    <ligand>
        <name>Mg(2+)</name>
        <dbReference type="ChEBI" id="CHEBI:18420"/>
    </ligand>
</feature>
<feature type="domain" description="4'-phosphopantetheinyl transferase" evidence="5">
    <location>
        <begin position="137"/>
        <end position="224"/>
    </location>
</feature>
<feature type="binding site" evidence="2">
    <location>
        <position position="206"/>
    </location>
    <ligand>
        <name>CoA</name>
        <dbReference type="ChEBI" id="CHEBI:57287"/>
    </ligand>
</feature>
<feature type="region of interest" description="Disordered" evidence="4">
    <location>
        <begin position="101"/>
        <end position="136"/>
    </location>
</feature>
<reference evidence="7 8" key="1">
    <citation type="submission" date="2018-10" db="EMBL/GenBank/DDBJ databases">
        <title>Brevibacterium genomes from Austrain hard cheese rinds.</title>
        <authorList>
            <person name="Anast J.M."/>
            <person name="Dzieciol M."/>
            <person name="Schultz D.L."/>
            <person name="Mann E."/>
            <person name="Wagner M."/>
            <person name="Schmitz-Esser S."/>
        </authorList>
    </citation>
    <scope>NUCLEOTIDE SEQUENCE [LARGE SCALE GENOMIC DNA]</scope>
    <source>
        <strain evidence="7 8">L261</strain>
    </source>
</reference>
<comment type="cofactor">
    <cofactor evidence="3">
        <name>Mg(2+)</name>
        <dbReference type="ChEBI" id="CHEBI:18420"/>
    </cofactor>
</comment>